<feature type="compositionally biased region" description="Low complexity" evidence="1">
    <location>
        <begin position="59"/>
        <end position="70"/>
    </location>
</feature>
<keyword evidence="2" id="KW-1133">Transmembrane helix</keyword>
<feature type="transmembrane region" description="Helical" evidence="2">
    <location>
        <begin position="182"/>
        <end position="201"/>
    </location>
</feature>
<evidence type="ECO:0000259" key="3">
    <source>
        <dbReference type="Pfam" id="PF14258"/>
    </source>
</evidence>
<feature type="domain" description="DUF4350" evidence="3">
    <location>
        <begin position="215"/>
        <end position="382"/>
    </location>
</feature>
<feature type="region of interest" description="Disordered" evidence="1">
    <location>
        <begin position="1"/>
        <end position="175"/>
    </location>
</feature>
<sequence length="561" mass="59685">MAAESARLVVPRPRHLGLAGDRGGGRRARRRDHRAFPSGTPILAPRGPVGHTGRSAGDRGPAQRRGPSPGRGRRRRGRRVGPCGPGDRAGPDRRLGRTRPARPARRHDDPRSGRTTRRGVPAGDRSRVRRRPVRPGPLRGASSRRTPAALLRGGPGAGQRAGAPAARGRPRPGGRVTRRRKLAWLLAPLVLLLVVLGITLLTPDRGNQVTGDPDNFGRPGTRAVAQVLRQQGIQVDEARRRDQLAAVDANTTVLVGRTDRLTESAAADLADRASSAGQLVLLTPTPRTLTDLGIDGVRIEEPLVDTRAAGCDRFPGRVSGFEQSYTRTDPAPDPAPAGDCFADPAGAGVLTLGQTTLVGTSEAFSNAQVIDQDNAAFALRLLGERPRVIWYVPSPDDLVPGEAVSPIPDWFGPAVWLAGLAAVALVLVAGRRLGPLATEPMPVVVRAIETTLGRGRLYQRSGDRAYALARLREGCRRRLARRARLGRDAPTADLIRHAAAETGRPSAEIAELLTGLAPATDRELLEQARALAALAAPHGGPTDATEPHPGKDRHDRPAPQD</sequence>
<dbReference type="Proteomes" id="UP000215896">
    <property type="component" value="Unassembled WGS sequence"/>
</dbReference>
<dbReference type="EMBL" id="NMVO01000015">
    <property type="protein sequence ID" value="OYO11725.1"/>
    <property type="molecule type" value="Genomic_DNA"/>
</dbReference>
<feature type="compositionally biased region" description="Basic residues" evidence="1">
    <location>
        <begin position="96"/>
        <end position="105"/>
    </location>
</feature>
<organism evidence="4 5">
    <name type="scientific">Enemella evansiae</name>
    <dbReference type="NCBI Taxonomy" id="2016499"/>
    <lineage>
        <taxon>Bacteria</taxon>
        <taxon>Bacillati</taxon>
        <taxon>Actinomycetota</taxon>
        <taxon>Actinomycetes</taxon>
        <taxon>Propionibacteriales</taxon>
        <taxon>Propionibacteriaceae</taxon>
        <taxon>Enemella</taxon>
    </lineage>
</organism>
<evidence type="ECO:0000256" key="2">
    <source>
        <dbReference type="SAM" id="Phobius"/>
    </source>
</evidence>
<evidence type="ECO:0000256" key="1">
    <source>
        <dbReference type="SAM" id="MobiDB-lite"/>
    </source>
</evidence>
<dbReference type="Pfam" id="PF14258">
    <property type="entry name" value="DUF4350"/>
    <property type="match status" value="1"/>
</dbReference>
<feature type="compositionally biased region" description="Basic and acidic residues" evidence="1">
    <location>
        <begin position="545"/>
        <end position="561"/>
    </location>
</feature>
<reference evidence="4 5" key="1">
    <citation type="submission" date="2017-07" db="EMBL/GenBank/DDBJ databases">
        <title>Draft whole genome sequences of clinical Proprionibacteriaceae strains.</title>
        <authorList>
            <person name="Bernier A.-M."/>
            <person name="Bernard K."/>
            <person name="Domingo M.-C."/>
        </authorList>
    </citation>
    <scope>NUCLEOTIDE SEQUENCE [LARGE SCALE GENOMIC DNA]</scope>
    <source>
        <strain evidence="4 5">NML 030167</strain>
    </source>
</reference>
<feature type="region of interest" description="Disordered" evidence="1">
    <location>
        <begin position="531"/>
        <end position="561"/>
    </location>
</feature>
<gene>
    <name evidence="4" type="ORF">CGZ94_15045</name>
</gene>
<evidence type="ECO:0000313" key="5">
    <source>
        <dbReference type="Proteomes" id="UP000215896"/>
    </source>
</evidence>
<keyword evidence="2" id="KW-0472">Membrane</keyword>
<proteinExistence type="predicted"/>
<dbReference type="OrthoDB" id="5241668at2"/>
<keyword evidence="2" id="KW-0812">Transmembrane</keyword>
<protein>
    <recommendedName>
        <fullName evidence="3">DUF4350 domain-containing protein</fullName>
    </recommendedName>
</protein>
<evidence type="ECO:0000313" key="4">
    <source>
        <dbReference type="EMBL" id="OYO11725.1"/>
    </source>
</evidence>
<keyword evidence="5" id="KW-1185">Reference proteome</keyword>
<dbReference type="AlphaFoldDB" id="A0A255G778"/>
<name>A0A255G778_9ACTN</name>
<dbReference type="InterPro" id="IPR025646">
    <property type="entry name" value="DUF4350"/>
</dbReference>
<accession>A0A255G778</accession>
<comment type="caution">
    <text evidence="4">The sequence shown here is derived from an EMBL/GenBank/DDBJ whole genome shotgun (WGS) entry which is preliminary data.</text>
</comment>